<sequence>MPTKMSAWRHEIWDAHKSKVALKDSTILKPQLKEDLLYSHEISKLEFFREDSPLKYVDFKFLERKIPQSSPRTEAANECFTDQKRLRHPPVGPASASISNSTKYVKDNFVLDYSDSEYDAICDSDIDFNFPHVTKDLDNNDNSDIVYSTPNDQVLDLRQKFDIDDIFINDTVDSSPLVQVHEVTPKEFFFWNYLLNVLPNKLYIFGISAKS</sequence>
<evidence type="ECO:0008006" key="3">
    <source>
        <dbReference type="Google" id="ProtNLM"/>
    </source>
</evidence>
<evidence type="ECO:0000313" key="2">
    <source>
        <dbReference type="Proteomes" id="UP001470230"/>
    </source>
</evidence>
<name>A0ABR2IDS3_9EUKA</name>
<proteinExistence type="predicted"/>
<reference evidence="1 2" key="1">
    <citation type="submission" date="2024-04" db="EMBL/GenBank/DDBJ databases">
        <title>Tritrichomonas musculus Genome.</title>
        <authorList>
            <person name="Alves-Ferreira E."/>
            <person name="Grigg M."/>
            <person name="Lorenzi H."/>
            <person name="Galac M."/>
        </authorList>
    </citation>
    <scope>NUCLEOTIDE SEQUENCE [LARGE SCALE GENOMIC DNA]</scope>
    <source>
        <strain evidence="1 2">EAF2021</strain>
    </source>
</reference>
<gene>
    <name evidence="1" type="ORF">M9Y10_012861</name>
</gene>
<accession>A0ABR2IDS3</accession>
<evidence type="ECO:0000313" key="1">
    <source>
        <dbReference type="EMBL" id="KAK8861166.1"/>
    </source>
</evidence>
<dbReference type="Proteomes" id="UP001470230">
    <property type="component" value="Unassembled WGS sequence"/>
</dbReference>
<protein>
    <recommendedName>
        <fullName evidence="3">AGC-kinase C-terminal domain-containing protein</fullName>
    </recommendedName>
</protein>
<keyword evidence="2" id="KW-1185">Reference proteome</keyword>
<dbReference type="EMBL" id="JAPFFF010000018">
    <property type="protein sequence ID" value="KAK8861166.1"/>
    <property type="molecule type" value="Genomic_DNA"/>
</dbReference>
<organism evidence="1 2">
    <name type="scientific">Tritrichomonas musculus</name>
    <dbReference type="NCBI Taxonomy" id="1915356"/>
    <lineage>
        <taxon>Eukaryota</taxon>
        <taxon>Metamonada</taxon>
        <taxon>Parabasalia</taxon>
        <taxon>Tritrichomonadida</taxon>
        <taxon>Tritrichomonadidae</taxon>
        <taxon>Tritrichomonas</taxon>
    </lineage>
</organism>
<comment type="caution">
    <text evidence="1">The sequence shown here is derived from an EMBL/GenBank/DDBJ whole genome shotgun (WGS) entry which is preliminary data.</text>
</comment>